<reference evidence="1 2" key="1">
    <citation type="submission" date="2015-01" db="EMBL/GenBank/DDBJ databases">
        <title>Genome Sequence of Pseudomonas antarctica CMS 35.</title>
        <authorList>
            <person name="Voget S."/>
            <person name="Chow J."/>
            <person name="Daniel R."/>
            <person name="Streit W."/>
        </authorList>
    </citation>
    <scope>NUCLEOTIDE SEQUENCE [LARGE SCALE GENOMIC DNA]</scope>
    <source>
        <strain evidence="1 2">CMS 35</strain>
    </source>
</reference>
<name>A0ABQ7A0F4_9PSED</name>
<dbReference type="Proteomes" id="UP000748067">
    <property type="component" value="Unassembled WGS sequence"/>
</dbReference>
<gene>
    <name evidence="1" type="ORF">PSAN_24490</name>
</gene>
<protein>
    <recommendedName>
        <fullName evidence="3">Transposase DDE domain-containing protein</fullName>
    </recommendedName>
</protein>
<dbReference type="PANTHER" id="PTHR33408">
    <property type="entry name" value="TRANSPOSASE"/>
    <property type="match status" value="1"/>
</dbReference>
<evidence type="ECO:0000313" key="1">
    <source>
        <dbReference type="EMBL" id="KAF2410025.1"/>
    </source>
</evidence>
<organism evidence="1 2">
    <name type="scientific">Pseudomonas antarctica</name>
    <dbReference type="NCBI Taxonomy" id="219572"/>
    <lineage>
        <taxon>Bacteria</taxon>
        <taxon>Pseudomonadati</taxon>
        <taxon>Pseudomonadota</taxon>
        <taxon>Gammaproteobacteria</taxon>
        <taxon>Pseudomonadales</taxon>
        <taxon>Pseudomonadaceae</taxon>
        <taxon>Pseudomonas</taxon>
    </lineage>
</organism>
<proteinExistence type="predicted"/>
<accession>A0ABQ7A0F4</accession>
<sequence length="143" mass="16149">MAYIQGESRSQTSLLQVSLEELIPEDHLVRVIDLLMNSMGLQQFNTQESDARMMRTPKGPRVAYSVQTAVDAAHCLILHHEVTQDGDDRKQLEPMAKASKEHLEQDALSVAADAGYSNVAMSHAMPMRKPLSEWSSECWRIRR</sequence>
<dbReference type="EMBL" id="JXDI01000001">
    <property type="protein sequence ID" value="KAF2410025.1"/>
    <property type="molecule type" value="Genomic_DNA"/>
</dbReference>
<comment type="caution">
    <text evidence="1">The sequence shown here is derived from an EMBL/GenBank/DDBJ whole genome shotgun (WGS) entry which is preliminary data.</text>
</comment>
<evidence type="ECO:0008006" key="3">
    <source>
        <dbReference type="Google" id="ProtNLM"/>
    </source>
</evidence>
<keyword evidence="2" id="KW-1185">Reference proteome</keyword>
<evidence type="ECO:0000313" key="2">
    <source>
        <dbReference type="Proteomes" id="UP000748067"/>
    </source>
</evidence>
<dbReference type="PANTHER" id="PTHR33408:SF2">
    <property type="entry name" value="TRANSPOSASE DDE DOMAIN-CONTAINING PROTEIN"/>
    <property type="match status" value="1"/>
</dbReference>